<dbReference type="InterPro" id="IPR002888">
    <property type="entry name" value="2Fe-2S-bd"/>
</dbReference>
<dbReference type="PANTHER" id="PTHR44379:SF2">
    <property type="entry name" value="BLR6218 PROTEIN"/>
    <property type="match status" value="1"/>
</dbReference>
<dbReference type="EMBL" id="JAUJEB010000002">
    <property type="protein sequence ID" value="MDN5213297.1"/>
    <property type="molecule type" value="Genomic_DNA"/>
</dbReference>
<keyword evidence="8" id="KW-1185">Reference proteome</keyword>
<comment type="caution">
    <text evidence="7">The sequence shown here is derived from an EMBL/GenBank/DDBJ whole genome shotgun (WGS) entry which is preliminary data.</text>
</comment>
<evidence type="ECO:0000256" key="1">
    <source>
        <dbReference type="ARBA" id="ARBA00022714"/>
    </source>
</evidence>
<organism evidence="7 8">
    <name type="scientific">Agaribacillus aureus</name>
    <dbReference type="NCBI Taxonomy" id="3051825"/>
    <lineage>
        <taxon>Bacteria</taxon>
        <taxon>Pseudomonadati</taxon>
        <taxon>Bacteroidota</taxon>
        <taxon>Cytophagia</taxon>
        <taxon>Cytophagales</taxon>
        <taxon>Splendidivirgaceae</taxon>
        <taxon>Agaribacillus</taxon>
    </lineage>
</organism>
<dbReference type="InterPro" id="IPR051452">
    <property type="entry name" value="Diverse_Oxidoreductases"/>
</dbReference>
<evidence type="ECO:0000256" key="2">
    <source>
        <dbReference type="ARBA" id="ARBA00022723"/>
    </source>
</evidence>
<evidence type="ECO:0000259" key="6">
    <source>
        <dbReference type="PROSITE" id="PS51085"/>
    </source>
</evidence>
<accession>A0ABT8L6B6</accession>
<dbReference type="Proteomes" id="UP001172083">
    <property type="component" value="Unassembled WGS sequence"/>
</dbReference>
<evidence type="ECO:0000256" key="3">
    <source>
        <dbReference type="ARBA" id="ARBA00023002"/>
    </source>
</evidence>
<keyword evidence="2" id="KW-0479">Metal-binding</keyword>
<feature type="domain" description="2Fe-2S ferredoxin-type" evidence="6">
    <location>
        <begin position="3"/>
        <end position="80"/>
    </location>
</feature>
<dbReference type="InterPro" id="IPR036884">
    <property type="entry name" value="2Fe-2S-bd_dom_sf"/>
</dbReference>
<evidence type="ECO:0000256" key="5">
    <source>
        <dbReference type="ARBA" id="ARBA00023014"/>
    </source>
</evidence>
<dbReference type="InterPro" id="IPR036010">
    <property type="entry name" value="2Fe-2S_ferredoxin-like_sf"/>
</dbReference>
<keyword evidence="4" id="KW-0408">Iron</keyword>
<dbReference type="Gene3D" id="3.10.20.30">
    <property type="match status" value="1"/>
</dbReference>
<protein>
    <submittedName>
        <fullName evidence="7">(2Fe-2S)-binding protein</fullName>
    </submittedName>
</protein>
<keyword evidence="1" id="KW-0001">2Fe-2S</keyword>
<keyword evidence="5" id="KW-0411">Iron-sulfur</keyword>
<evidence type="ECO:0000313" key="8">
    <source>
        <dbReference type="Proteomes" id="UP001172083"/>
    </source>
</evidence>
<dbReference type="InterPro" id="IPR001041">
    <property type="entry name" value="2Fe-2S_ferredoxin-type"/>
</dbReference>
<dbReference type="RefSeq" id="WP_346758636.1">
    <property type="nucleotide sequence ID" value="NZ_JAUJEB010000002.1"/>
</dbReference>
<gene>
    <name evidence="7" type="ORF">QQ020_14605</name>
</gene>
<dbReference type="Pfam" id="PF00111">
    <property type="entry name" value="Fer2"/>
    <property type="match status" value="1"/>
</dbReference>
<dbReference type="Gene3D" id="1.10.150.120">
    <property type="entry name" value="[2Fe-2S]-binding domain"/>
    <property type="match status" value="1"/>
</dbReference>
<dbReference type="InterPro" id="IPR006058">
    <property type="entry name" value="2Fe2S_fd_BS"/>
</dbReference>
<dbReference type="SUPFAM" id="SSF54292">
    <property type="entry name" value="2Fe-2S ferredoxin-like"/>
    <property type="match status" value="1"/>
</dbReference>
<dbReference type="PROSITE" id="PS00197">
    <property type="entry name" value="2FE2S_FER_1"/>
    <property type="match status" value="1"/>
</dbReference>
<keyword evidence="3" id="KW-0560">Oxidoreductase</keyword>
<evidence type="ECO:0000313" key="7">
    <source>
        <dbReference type="EMBL" id="MDN5213297.1"/>
    </source>
</evidence>
<dbReference type="Pfam" id="PF01799">
    <property type="entry name" value="Fer2_2"/>
    <property type="match status" value="1"/>
</dbReference>
<dbReference type="SUPFAM" id="SSF47741">
    <property type="entry name" value="CO dehydrogenase ISP C-domain like"/>
    <property type="match status" value="1"/>
</dbReference>
<evidence type="ECO:0000256" key="4">
    <source>
        <dbReference type="ARBA" id="ARBA00023004"/>
    </source>
</evidence>
<dbReference type="PANTHER" id="PTHR44379">
    <property type="entry name" value="OXIDOREDUCTASE WITH IRON-SULFUR SUBUNIT"/>
    <property type="match status" value="1"/>
</dbReference>
<proteinExistence type="predicted"/>
<dbReference type="PROSITE" id="PS51085">
    <property type="entry name" value="2FE2S_FER_2"/>
    <property type="match status" value="1"/>
</dbReference>
<dbReference type="InterPro" id="IPR012675">
    <property type="entry name" value="Beta-grasp_dom_sf"/>
</dbReference>
<reference evidence="7" key="1">
    <citation type="submission" date="2023-06" db="EMBL/GenBank/DDBJ databases">
        <title>Genomic of Agaribacillus aureum.</title>
        <authorList>
            <person name="Wang G."/>
        </authorList>
    </citation>
    <scope>NUCLEOTIDE SEQUENCE</scope>
    <source>
        <strain evidence="7">BMA12</strain>
    </source>
</reference>
<sequence length="157" mass="16837">MKETISIRVNGRQHNIQVDDAKTPLLYILRNQLALNGPKFGCGQGQCSACLILLDGQPVSSCMIPASTAAGKEIVTIEGLAKDKNLHPVQEAFVEHQAAQCGYCLNGMVIAAVAILSEDPDPGEEVINQGMQRVLCRCGVHNRVKKAIDTAAKSLSR</sequence>
<name>A0ABT8L6B6_9BACT</name>